<dbReference type="GO" id="GO:0046872">
    <property type="term" value="F:metal ion binding"/>
    <property type="evidence" value="ECO:0007669"/>
    <property type="project" value="InterPro"/>
</dbReference>
<dbReference type="STRING" id="1548547.BA177_06800"/>
<sequence>MRILVTDGNSRSTLAITRSLGQAGHEVIVTSKAPKSIAACSRYCHEHHTYPDPALSRAEFVDSLVSLVEQLKIDVLLPVTDVCVLPVAEQRQRFEALCHLPLPAADSLDRAADKQAITTLAAELGVATPVSLTVAEPGQLDIDSLQIPYPVVLKPARSRVRTAEGWLYTGVDYADSARSLKRKLDGIPAAAYPVLLQERVSGPGIGLFYCFDNGRPVASFAHRRLREKPPSGGVSVLRESVPLNPQAHEYSLKLLGALNWHGVAMVEFKLDERDNTPKLMEINGRFWGSLQLAIDAGVDFPAILVRIASGETVAPIEQYRYGVRSRWLWGDVDLLLMFLLKSREELQLPAGHPNRLISILTVLCPWVPGQKLEILRLGDIKPWLHESLNWFRR</sequence>
<evidence type="ECO:0000256" key="1">
    <source>
        <dbReference type="PROSITE-ProRule" id="PRU00409"/>
    </source>
</evidence>
<dbReference type="KEGG" id="woc:BA177_06800"/>
<dbReference type="InterPro" id="IPR011761">
    <property type="entry name" value="ATP-grasp"/>
</dbReference>
<keyword evidence="1" id="KW-0067">ATP-binding</keyword>
<reference evidence="3 4" key="1">
    <citation type="submission" date="2016-06" db="EMBL/GenBank/DDBJ databases">
        <title>Complete genome sequence of a deep-branching marine Gamma Proteobacterium Woeseia oceani type strain XK5.</title>
        <authorList>
            <person name="Mu D."/>
            <person name="Du Z."/>
        </authorList>
    </citation>
    <scope>NUCLEOTIDE SEQUENCE [LARGE SCALE GENOMIC DNA]</scope>
    <source>
        <strain evidence="3 4">XK5</strain>
    </source>
</reference>
<accession>A0A193LEZ5</accession>
<evidence type="ECO:0000259" key="2">
    <source>
        <dbReference type="PROSITE" id="PS50975"/>
    </source>
</evidence>
<dbReference type="SUPFAM" id="SSF56059">
    <property type="entry name" value="Glutathione synthetase ATP-binding domain-like"/>
    <property type="match status" value="1"/>
</dbReference>
<dbReference type="PROSITE" id="PS50975">
    <property type="entry name" value="ATP_GRASP"/>
    <property type="match status" value="1"/>
</dbReference>
<protein>
    <recommendedName>
        <fullName evidence="2">ATP-grasp domain-containing protein</fullName>
    </recommendedName>
</protein>
<evidence type="ECO:0000313" key="4">
    <source>
        <dbReference type="Proteomes" id="UP000092695"/>
    </source>
</evidence>
<dbReference type="OrthoDB" id="5372487at2"/>
<evidence type="ECO:0000313" key="3">
    <source>
        <dbReference type="EMBL" id="ANO50954.1"/>
    </source>
</evidence>
<proteinExistence type="predicted"/>
<dbReference type="Pfam" id="PF15632">
    <property type="entry name" value="ATPgrasp_Ter"/>
    <property type="match status" value="1"/>
</dbReference>
<dbReference type="Gene3D" id="3.40.50.20">
    <property type="match status" value="1"/>
</dbReference>
<dbReference type="Proteomes" id="UP000092695">
    <property type="component" value="Chromosome"/>
</dbReference>
<gene>
    <name evidence="3" type="ORF">BA177_06800</name>
</gene>
<name>A0A193LEZ5_9GAMM</name>
<dbReference type="EMBL" id="CP016268">
    <property type="protein sequence ID" value="ANO50954.1"/>
    <property type="molecule type" value="Genomic_DNA"/>
</dbReference>
<keyword evidence="4" id="KW-1185">Reference proteome</keyword>
<organism evidence="3 4">
    <name type="scientific">Woeseia oceani</name>
    <dbReference type="NCBI Taxonomy" id="1548547"/>
    <lineage>
        <taxon>Bacteria</taxon>
        <taxon>Pseudomonadati</taxon>
        <taxon>Pseudomonadota</taxon>
        <taxon>Gammaproteobacteria</taxon>
        <taxon>Woeseiales</taxon>
        <taxon>Woeseiaceae</taxon>
        <taxon>Woeseia</taxon>
    </lineage>
</organism>
<dbReference type="GO" id="GO:0005524">
    <property type="term" value="F:ATP binding"/>
    <property type="evidence" value="ECO:0007669"/>
    <property type="project" value="UniProtKB-UniRule"/>
</dbReference>
<dbReference type="RefSeq" id="WP_068614566.1">
    <property type="nucleotide sequence ID" value="NZ_CP016268.1"/>
</dbReference>
<dbReference type="AlphaFoldDB" id="A0A193LEZ5"/>
<feature type="domain" description="ATP-grasp" evidence="2">
    <location>
        <begin position="118"/>
        <end position="309"/>
    </location>
</feature>
<dbReference type="Gene3D" id="3.30.470.20">
    <property type="entry name" value="ATP-grasp fold, B domain"/>
    <property type="match status" value="1"/>
</dbReference>
<keyword evidence="1" id="KW-0547">Nucleotide-binding</keyword>